<proteinExistence type="predicted"/>
<evidence type="ECO:0000259" key="5">
    <source>
        <dbReference type="PROSITE" id="PS50011"/>
    </source>
</evidence>
<keyword evidence="1" id="KW-0808">Transferase</keyword>
<dbReference type="AlphaFoldDB" id="A0A0C3QXR5"/>
<dbReference type="PROSITE" id="PS00108">
    <property type="entry name" value="PROTEIN_KINASE_ST"/>
    <property type="match status" value="1"/>
</dbReference>
<accession>A0A0C3QXR5</accession>
<dbReference type="HOGENOM" id="CLU_000288_7_18_1"/>
<dbReference type="SMART" id="SM00220">
    <property type="entry name" value="S_TKc"/>
    <property type="match status" value="1"/>
</dbReference>
<dbReference type="STRING" id="1051891.A0A0C3QXR5"/>
<dbReference type="InterPro" id="IPR011009">
    <property type="entry name" value="Kinase-like_dom_sf"/>
</dbReference>
<dbReference type="Gene3D" id="1.10.510.10">
    <property type="entry name" value="Transferase(Phosphotransferase) domain 1"/>
    <property type="match status" value="1"/>
</dbReference>
<sequence length="220" mass="25114">LREAEFLVDLCHTNIIKLEGFVEDISQDMIWLIFPWEDNGTLKDFVASTDWEIPERISLIKDVVMGVEYLHTRRPPVCHGDLKSINILVNSEYRAVITDFGSARRLATFCTSTNTITLTGTQYTLRWAAPELLQEDRSSLQTDIWALGWVAYEVMTNSIPFQDVRNTTTVIVRLIRGDLPSISNDARMLLIQALCSLMIKCWSIDPKKRPTAEECCKSVE</sequence>
<keyword evidence="2" id="KW-0547">Nucleotide-binding</keyword>
<dbReference type="InterPro" id="IPR000719">
    <property type="entry name" value="Prot_kinase_dom"/>
</dbReference>
<reference evidence="6 7" key="1">
    <citation type="submission" date="2014-04" db="EMBL/GenBank/DDBJ databases">
        <authorList>
            <consortium name="DOE Joint Genome Institute"/>
            <person name="Kuo A."/>
            <person name="Girlanda M."/>
            <person name="Perotto S."/>
            <person name="Kohler A."/>
            <person name="Nagy L.G."/>
            <person name="Floudas D."/>
            <person name="Copeland A."/>
            <person name="Barry K.W."/>
            <person name="Cichocki N."/>
            <person name="Veneault-Fourrey C."/>
            <person name="LaButti K."/>
            <person name="Lindquist E.A."/>
            <person name="Lipzen A."/>
            <person name="Lundell T."/>
            <person name="Morin E."/>
            <person name="Murat C."/>
            <person name="Sun H."/>
            <person name="Tunlid A."/>
            <person name="Henrissat B."/>
            <person name="Grigoriev I.V."/>
            <person name="Hibbett D.S."/>
            <person name="Martin F."/>
            <person name="Nordberg H.P."/>
            <person name="Cantor M.N."/>
            <person name="Hua S.X."/>
        </authorList>
    </citation>
    <scope>NUCLEOTIDE SEQUENCE [LARGE SCALE GENOMIC DNA]</scope>
    <source>
        <strain evidence="6 7">MUT 4182</strain>
    </source>
</reference>
<dbReference type="SUPFAM" id="SSF56112">
    <property type="entry name" value="Protein kinase-like (PK-like)"/>
    <property type="match status" value="1"/>
</dbReference>
<dbReference type="Proteomes" id="UP000054248">
    <property type="component" value="Unassembled WGS sequence"/>
</dbReference>
<feature type="non-terminal residue" evidence="6">
    <location>
        <position position="1"/>
    </location>
</feature>
<evidence type="ECO:0000313" key="7">
    <source>
        <dbReference type="Proteomes" id="UP000054248"/>
    </source>
</evidence>
<feature type="domain" description="Protein kinase" evidence="5">
    <location>
        <begin position="1"/>
        <end position="220"/>
    </location>
</feature>
<dbReference type="Pfam" id="PF00069">
    <property type="entry name" value="Pkinase"/>
    <property type="match status" value="1"/>
</dbReference>
<evidence type="ECO:0000256" key="4">
    <source>
        <dbReference type="ARBA" id="ARBA00022840"/>
    </source>
</evidence>
<feature type="non-terminal residue" evidence="6">
    <location>
        <position position="220"/>
    </location>
</feature>
<dbReference type="PANTHER" id="PTHR44329">
    <property type="entry name" value="SERINE/THREONINE-PROTEIN KINASE TNNI3K-RELATED"/>
    <property type="match status" value="1"/>
</dbReference>
<evidence type="ECO:0000256" key="2">
    <source>
        <dbReference type="ARBA" id="ARBA00022741"/>
    </source>
</evidence>
<keyword evidence="7" id="KW-1185">Reference proteome</keyword>
<dbReference type="InterPro" id="IPR008271">
    <property type="entry name" value="Ser/Thr_kinase_AS"/>
</dbReference>
<protein>
    <recommendedName>
        <fullName evidence="5">Protein kinase domain-containing protein</fullName>
    </recommendedName>
</protein>
<dbReference type="EMBL" id="KN822945">
    <property type="protein sequence ID" value="KIO33889.1"/>
    <property type="molecule type" value="Genomic_DNA"/>
</dbReference>
<evidence type="ECO:0000256" key="3">
    <source>
        <dbReference type="ARBA" id="ARBA00022777"/>
    </source>
</evidence>
<evidence type="ECO:0000256" key="1">
    <source>
        <dbReference type="ARBA" id="ARBA00022679"/>
    </source>
</evidence>
<reference evidence="7" key="2">
    <citation type="submission" date="2015-01" db="EMBL/GenBank/DDBJ databases">
        <title>Evolutionary Origins and Diversification of the Mycorrhizal Mutualists.</title>
        <authorList>
            <consortium name="DOE Joint Genome Institute"/>
            <consortium name="Mycorrhizal Genomics Consortium"/>
            <person name="Kohler A."/>
            <person name="Kuo A."/>
            <person name="Nagy L.G."/>
            <person name="Floudas D."/>
            <person name="Copeland A."/>
            <person name="Barry K.W."/>
            <person name="Cichocki N."/>
            <person name="Veneault-Fourrey C."/>
            <person name="LaButti K."/>
            <person name="Lindquist E.A."/>
            <person name="Lipzen A."/>
            <person name="Lundell T."/>
            <person name="Morin E."/>
            <person name="Murat C."/>
            <person name="Riley R."/>
            <person name="Ohm R."/>
            <person name="Sun H."/>
            <person name="Tunlid A."/>
            <person name="Henrissat B."/>
            <person name="Grigoriev I.V."/>
            <person name="Hibbett D.S."/>
            <person name="Martin F."/>
        </authorList>
    </citation>
    <scope>NUCLEOTIDE SEQUENCE [LARGE SCALE GENOMIC DNA]</scope>
    <source>
        <strain evidence="7">MUT 4182</strain>
    </source>
</reference>
<dbReference type="PIRSF" id="PIRSF000654">
    <property type="entry name" value="Integrin-linked_kinase"/>
    <property type="match status" value="1"/>
</dbReference>
<gene>
    <name evidence="6" type="ORF">M407DRAFT_49968</name>
</gene>
<dbReference type="GO" id="GO:0005524">
    <property type="term" value="F:ATP binding"/>
    <property type="evidence" value="ECO:0007669"/>
    <property type="project" value="UniProtKB-KW"/>
</dbReference>
<dbReference type="InterPro" id="IPR051681">
    <property type="entry name" value="Ser/Thr_Kinases-Pseudokinases"/>
</dbReference>
<dbReference type="GO" id="GO:0004674">
    <property type="term" value="F:protein serine/threonine kinase activity"/>
    <property type="evidence" value="ECO:0007669"/>
    <property type="project" value="TreeGrafter"/>
</dbReference>
<evidence type="ECO:0000313" key="6">
    <source>
        <dbReference type="EMBL" id="KIO33889.1"/>
    </source>
</evidence>
<dbReference type="OrthoDB" id="346907at2759"/>
<keyword evidence="4" id="KW-0067">ATP-binding</keyword>
<name>A0A0C3QXR5_9AGAM</name>
<organism evidence="6 7">
    <name type="scientific">Tulasnella calospora MUT 4182</name>
    <dbReference type="NCBI Taxonomy" id="1051891"/>
    <lineage>
        <taxon>Eukaryota</taxon>
        <taxon>Fungi</taxon>
        <taxon>Dikarya</taxon>
        <taxon>Basidiomycota</taxon>
        <taxon>Agaricomycotina</taxon>
        <taxon>Agaricomycetes</taxon>
        <taxon>Cantharellales</taxon>
        <taxon>Tulasnellaceae</taxon>
        <taxon>Tulasnella</taxon>
    </lineage>
</organism>
<keyword evidence="3" id="KW-0418">Kinase</keyword>
<dbReference type="PANTHER" id="PTHR44329:SF288">
    <property type="entry name" value="MITOGEN-ACTIVATED PROTEIN KINASE KINASE KINASE 20"/>
    <property type="match status" value="1"/>
</dbReference>
<dbReference type="PROSITE" id="PS50011">
    <property type="entry name" value="PROTEIN_KINASE_DOM"/>
    <property type="match status" value="1"/>
</dbReference>